<sequence>MEFKKTDSGFGFDTSKNLRKDFEFPHAPPFVSVAVDNSGAQYLWRRCLCSMRRPWQLGFRLRSDLDLGLKGRGKQEFTNLRVSRGQSWLEISSLENNSNEWSKAITSPGFKQWKLEALGFNGGSLKWCSDDACKDIFEFLESQGFQYVILGLCL</sequence>
<evidence type="ECO:0000313" key="1">
    <source>
        <dbReference type="EMBL" id="KAB2606613.1"/>
    </source>
</evidence>
<reference evidence="1 2" key="3">
    <citation type="submission" date="2019-11" db="EMBL/GenBank/DDBJ databases">
        <title>A de novo genome assembly of a pear dwarfing rootstock.</title>
        <authorList>
            <person name="Wang F."/>
            <person name="Wang J."/>
            <person name="Li S."/>
            <person name="Zhang Y."/>
            <person name="Fang M."/>
            <person name="Ma L."/>
            <person name="Zhao Y."/>
            <person name="Jiang S."/>
        </authorList>
    </citation>
    <scope>NUCLEOTIDE SEQUENCE [LARGE SCALE GENOMIC DNA]</scope>
    <source>
        <strain evidence="1">S2</strain>
        <tissue evidence="1">Leaf</tissue>
    </source>
</reference>
<reference evidence="2" key="2">
    <citation type="submission" date="2019-10" db="EMBL/GenBank/DDBJ databases">
        <title>A de novo genome assembly of a pear dwarfing rootstock.</title>
        <authorList>
            <person name="Wang F."/>
            <person name="Wang J."/>
            <person name="Li S."/>
            <person name="Zhang Y."/>
            <person name="Fang M."/>
            <person name="Ma L."/>
            <person name="Zhao Y."/>
            <person name="Jiang S."/>
        </authorList>
    </citation>
    <scope>NUCLEOTIDE SEQUENCE [LARGE SCALE GENOMIC DNA]</scope>
</reference>
<proteinExistence type="predicted"/>
<dbReference type="EMBL" id="SMOL01000559">
    <property type="protein sequence ID" value="KAB2606613.1"/>
    <property type="molecule type" value="Genomic_DNA"/>
</dbReference>
<comment type="caution">
    <text evidence="1">The sequence shown here is derived from an EMBL/GenBank/DDBJ whole genome shotgun (WGS) entry which is preliminary data.</text>
</comment>
<dbReference type="Proteomes" id="UP000327157">
    <property type="component" value="Chromosome 11"/>
</dbReference>
<protein>
    <submittedName>
        <fullName evidence="1">TMV resistance protein N-like</fullName>
    </submittedName>
</protein>
<reference evidence="1 2" key="1">
    <citation type="submission" date="2019-09" db="EMBL/GenBank/DDBJ databases">
        <authorList>
            <person name="Ou C."/>
        </authorList>
    </citation>
    <scope>NUCLEOTIDE SEQUENCE [LARGE SCALE GENOMIC DNA]</scope>
    <source>
        <strain evidence="1">S2</strain>
        <tissue evidence="1">Leaf</tissue>
    </source>
</reference>
<dbReference type="AlphaFoldDB" id="A0A5N5FUA1"/>
<name>A0A5N5FUA1_9ROSA</name>
<organism evidence="1 2">
    <name type="scientific">Pyrus ussuriensis x Pyrus communis</name>
    <dbReference type="NCBI Taxonomy" id="2448454"/>
    <lineage>
        <taxon>Eukaryota</taxon>
        <taxon>Viridiplantae</taxon>
        <taxon>Streptophyta</taxon>
        <taxon>Embryophyta</taxon>
        <taxon>Tracheophyta</taxon>
        <taxon>Spermatophyta</taxon>
        <taxon>Magnoliopsida</taxon>
        <taxon>eudicotyledons</taxon>
        <taxon>Gunneridae</taxon>
        <taxon>Pentapetalae</taxon>
        <taxon>rosids</taxon>
        <taxon>fabids</taxon>
        <taxon>Rosales</taxon>
        <taxon>Rosaceae</taxon>
        <taxon>Amygdaloideae</taxon>
        <taxon>Maleae</taxon>
        <taxon>Pyrus</taxon>
    </lineage>
</organism>
<gene>
    <name evidence="1" type="ORF">D8674_006330</name>
</gene>
<evidence type="ECO:0000313" key="2">
    <source>
        <dbReference type="Proteomes" id="UP000327157"/>
    </source>
</evidence>
<accession>A0A5N5FUA1</accession>
<keyword evidence="2" id="KW-1185">Reference proteome</keyword>